<feature type="domain" description="Paraneoplastic antigen Ma-like C-terminal" evidence="1">
    <location>
        <begin position="47"/>
        <end position="84"/>
    </location>
</feature>
<name>A0A8C1PA13_CYPCA</name>
<sequence length="85" mass="9044">ISTTTALKNWCRREELDDAHSLMVLIPEDVANAQIEEALGTIKALGRVLKGPALAVLKAVRTADPEVSPARCLEAIESAFGSAET</sequence>
<proteinExistence type="predicted"/>
<accession>A0A8C1PA13</accession>
<dbReference type="AlphaFoldDB" id="A0A8C1PA13"/>
<evidence type="ECO:0000259" key="1">
    <source>
        <dbReference type="Pfam" id="PF14893"/>
    </source>
</evidence>
<dbReference type="Proteomes" id="UP000694427">
    <property type="component" value="Unplaced"/>
</dbReference>
<protein>
    <recommendedName>
        <fullName evidence="1">Paraneoplastic antigen Ma-like C-terminal domain-containing protein</fullName>
    </recommendedName>
</protein>
<dbReference type="PANTHER" id="PTHR23095">
    <property type="entry name" value="PARANEOPLASTIC ANTIGEN"/>
    <property type="match status" value="1"/>
</dbReference>
<dbReference type="InterPro" id="IPR048270">
    <property type="entry name" value="PNMA_C"/>
</dbReference>
<evidence type="ECO:0000313" key="3">
    <source>
        <dbReference type="Proteomes" id="UP000694427"/>
    </source>
</evidence>
<dbReference type="PANTHER" id="PTHR23095:SF51">
    <property type="entry name" value="PARANEOPLASTIC ANTIGEN MA1 HOMOLOG-RELATED"/>
    <property type="match status" value="1"/>
</dbReference>
<dbReference type="InterPro" id="IPR026523">
    <property type="entry name" value="PNMA"/>
</dbReference>
<organism evidence="2 3">
    <name type="scientific">Cyprinus carpio</name>
    <name type="common">Common carp</name>
    <dbReference type="NCBI Taxonomy" id="7962"/>
    <lineage>
        <taxon>Eukaryota</taxon>
        <taxon>Metazoa</taxon>
        <taxon>Chordata</taxon>
        <taxon>Craniata</taxon>
        <taxon>Vertebrata</taxon>
        <taxon>Euteleostomi</taxon>
        <taxon>Actinopterygii</taxon>
        <taxon>Neopterygii</taxon>
        <taxon>Teleostei</taxon>
        <taxon>Ostariophysi</taxon>
        <taxon>Cypriniformes</taxon>
        <taxon>Cyprinidae</taxon>
        <taxon>Cyprininae</taxon>
        <taxon>Cyprinus</taxon>
    </lineage>
</organism>
<dbReference type="Pfam" id="PF14893">
    <property type="entry name" value="PNMA"/>
    <property type="match status" value="1"/>
</dbReference>
<reference evidence="2" key="1">
    <citation type="submission" date="2025-08" db="UniProtKB">
        <authorList>
            <consortium name="Ensembl"/>
        </authorList>
    </citation>
    <scope>IDENTIFICATION</scope>
</reference>
<reference evidence="2" key="2">
    <citation type="submission" date="2025-09" db="UniProtKB">
        <authorList>
            <consortium name="Ensembl"/>
        </authorList>
    </citation>
    <scope>IDENTIFICATION</scope>
</reference>
<keyword evidence="3" id="KW-1185">Reference proteome</keyword>
<evidence type="ECO:0000313" key="2">
    <source>
        <dbReference type="Ensembl" id="ENSCCRP00010104549.1"/>
    </source>
</evidence>
<dbReference type="Ensembl" id="ENSCCRT00010116199.1">
    <property type="protein sequence ID" value="ENSCCRP00010104549.1"/>
    <property type="gene ID" value="ENSCCRG00010046114.1"/>
</dbReference>